<dbReference type="AlphaFoldDB" id="A0A7J0CPX0"/>
<dbReference type="SUPFAM" id="SSF50998">
    <property type="entry name" value="Quinoprotein alcohol dehydrogenase-like"/>
    <property type="match status" value="1"/>
</dbReference>
<dbReference type="InterPro" id="IPR018391">
    <property type="entry name" value="PQQ_b-propeller_rpt"/>
</dbReference>
<dbReference type="Pfam" id="PF13360">
    <property type="entry name" value="PQQ_2"/>
    <property type="match status" value="1"/>
</dbReference>
<dbReference type="Proteomes" id="UP000498740">
    <property type="component" value="Unassembled WGS sequence"/>
</dbReference>
<comment type="caution">
    <text evidence="4">The sequence shown here is derived from an EMBL/GenBank/DDBJ whole genome shotgun (WGS) entry which is preliminary data.</text>
</comment>
<dbReference type="PANTHER" id="PTHR34512">
    <property type="entry name" value="CELL SURFACE PROTEIN"/>
    <property type="match status" value="1"/>
</dbReference>
<evidence type="ECO:0000256" key="2">
    <source>
        <dbReference type="SAM" id="Phobius"/>
    </source>
</evidence>
<keyword evidence="2" id="KW-1133">Transmembrane helix</keyword>
<proteinExistence type="predicted"/>
<feature type="compositionally biased region" description="Pro residues" evidence="1">
    <location>
        <begin position="1"/>
        <end position="11"/>
    </location>
</feature>
<evidence type="ECO:0000259" key="3">
    <source>
        <dbReference type="Pfam" id="PF13360"/>
    </source>
</evidence>
<dbReference type="EMBL" id="BLWD01000001">
    <property type="protein sequence ID" value="GFN04543.1"/>
    <property type="molecule type" value="Genomic_DNA"/>
</dbReference>
<organism evidence="4 5">
    <name type="scientific">Streptomyces microflavus</name>
    <name type="common">Streptomyces lipmanii</name>
    <dbReference type="NCBI Taxonomy" id="1919"/>
    <lineage>
        <taxon>Bacteria</taxon>
        <taxon>Bacillati</taxon>
        <taxon>Actinomycetota</taxon>
        <taxon>Actinomycetes</taxon>
        <taxon>Kitasatosporales</taxon>
        <taxon>Streptomycetaceae</taxon>
        <taxon>Streptomyces</taxon>
    </lineage>
</organism>
<keyword evidence="2" id="KW-0812">Transmembrane</keyword>
<protein>
    <recommendedName>
        <fullName evidence="3">Pyrrolo-quinoline quinone repeat domain-containing protein</fullName>
    </recommendedName>
</protein>
<sequence>MSQLPGPPGQPPQGEGRADPGVFGAPFEPQPGVYGQPPAAFHGQPDSAYGYGHPGPGGPAAPGGGRKKRGRTSVVVAAVLAAVLVVGAGVWYATGDGGDDARRPVAEGSGSAASGQPDTPPGRTYTPAPKPADLNAARKDGESKVLWVQENTVDLPGRGGSQFGPWFAGDIVAKALHRTVSGYSAADGTQKWSVDLRARVCAAPTLPSTDGKIVVALESGSADSAQCDRLLMIDLRTGAEGWNATFKRVGVWDGLSDITMAINGDVVTVGRTSRADAYRISDGKHLWDGVPGNCQPYGFASGAVPLAATSCQTAADDHAIQHVRRIDPATGKEVWSYPVKKGFKVDQFYSTDPPVISLRQGQEKWAIVILNADGTYRSQLVANDGENYAPRCGKDLRAQNPNLDNCLGVVADTSTVYLATQPVSAGKTLPTNAVVAFDAATGRSRWRTDAPAEQNLMPLRVEGGRVLMYLDAMRGYGRSKGGGIYALPPTGGALQPVLRHPESATGLEASFSTAHIAYSGGRAVLTQPYISGGDDKQEKAIVAMLAFGD</sequence>
<evidence type="ECO:0000313" key="5">
    <source>
        <dbReference type="Proteomes" id="UP000498740"/>
    </source>
</evidence>
<gene>
    <name evidence="4" type="ORF">Smic_30990</name>
</gene>
<dbReference type="SMART" id="SM00564">
    <property type="entry name" value="PQQ"/>
    <property type="match status" value="3"/>
</dbReference>
<dbReference type="InterPro" id="IPR002372">
    <property type="entry name" value="PQQ_rpt_dom"/>
</dbReference>
<dbReference type="InterPro" id="IPR011047">
    <property type="entry name" value="Quinoprotein_ADH-like_sf"/>
</dbReference>
<evidence type="ECO:0000313" key="4">
    <source>
        <dbReference type="EMBL" id="GFN04543.1"/>
    </source>
</evidence>
<dbReference type="RefSeq" id="WP_032757216.1">
    <property type="nucleotide sequence ID" value="NZ_BMUG01000010.1"/>
</dbReference>
<evidence type="ECO:0000256" key="1">
    <source>
        <dbReference type="SAM" id="MobiDB-lite"/>
    </source>
</evidence>
<name>A0A7J0CPX0_STRMI</name>
<accession>A0A7J0CPX0</accession>
<feature type="region of interest" description="Disordered" evidence="1">
    <location>
        <begin position="97"/>
        <end position="141"/>
    </location>
</feature>
<feature type="transmembrane region" description="Helical" evidence="2">
    <location>
        <begin position="74"/>
        <end position="93"/>
    </location>
</feature>
<feature type="domain" description="Pyrrolo-quinoline quinone repeat" evidence="3">
    <location>
        <begin position="179"/>
        <end position="343"/>
    </location>
</feature>
<dbReference type="Gene3D" id="2.130.10.10">
    <property type="entry name" value="YVTN repeat-like/Quinoprotein amine dehydrogenase"/>
    <property type="match status" value="2"/>
</dbReference>
<keyword evidence="2" id="KW-0472">Membrane</keyword>
<feature type="compositionally biased region" description="Gly residues" evidence="1">
    <location>
        <begin position="52"/>
        <end position="64"/>
    </location>
</feature>
<dbReference type="InterPro" id="IPR015943">
    <property type="entry name" value="WD40/YVTN_repeat-like_dom_sf"/>
</dbReference>
<dbReference type="PANTHER" id="PTHR34512:SF30">
    <property type="entry name" value="OUTER MEMBRANE PROTEIN ASSEMBLY FACTOR BAMB"/>
    <property type="match status" value="1"/>
</dbReference>
<reference evidence="4 5" key="1">
    <citation type="submission" date="2020-05" db="EMBL/GenBank/DDBJ databases">
        <title>Whole genome shotgun sequence of Streptomyces microflavus NBRC 13062.</title>
        <authorList>
            <person name="Komaki H."/>
            <person name="Tamura T."/>
        </authorList>
    </citation>
    <scope>NUCLEOTIDE SEQUENCE [LARGE SCALE GENOMIC DNA]</scope>
    <source>
        <strain evidence="4 5">NBRC 13062</strain>
    </source>
</reference>
<feature type="region of interest" description="Disordered" evidence="1">
    <location>
        <begin position="1"/>
        <end position="68"/>
    </location>
</feature>